<sequence>MLRRYKPLYLLLFTIIANCFILQAQEKPTTIYLIGDSTMADYTGDYDPDKDYMETRYPVTGWGQVFQQFFVDDSLSQIKNLIFGGQVIVDDRARGGRSTRTFFQEGRWRSVFENLQPNDIVIMQFGHNDAAENKPERYVDIEGYKEFLRLYVSQTREKGGLPIILTPVARNYPWENGVLKDVHGDYDIAPKEVAEEMDVNLIDLNRLSQAYFTSKGKDFVTKNYFMNLPAGKYKAYPEGQNDNTHFQPKGAEAIAQLVFNDLKRISSNTIKPKPYTIETTYEKLKKHYPEISPISEDKSSEIISIENVIYKTTKEKDLTADVFIPNKKKENYPAVLLIHGGGWISGSKENQKIMAQKLAENGYVSVSINYTLSTVAPYPQAVLDIKDALKWMRTHGDNLKIDTDKIAVLGASAGAQLATLVGVTPNNPSFKTSSSVSDKVQAIVNIDGITSFIHPEAEESEIAGKWLGGLRNENPTNWKSASPLEYAGEDTPPILFVNSAQPRFHAGRDDMILKLDEYNIYAEVHTLPDSPHSFWLMNPWFQPTLKYTLDFLKKTLK</sequence>
<dbReference type="InterPro" id="IPR049492">
    <property type="entry name" value="BD-FAE-like_dom"/>
</dbReference>
<dbReference type="CDD" id="cd01821">
    <property type="entry name" value="Rhamnogalacturan_acetylesterase_like"/>
    <property type="match status" value="1"/>
</dbReference>
<organism evidence="6 7">
    <name type="scientific">Galbibacter orientalis DSM 19592</name>
    <dbReference type="NCBI Taxonomy" id="926559"/>
    <lineage>
        <taxon>Bacteria</taxon>
        <taxon>Pseudomonadati</taxon>
        <taxon>Bacteroidota</taxon>
        <taxon>Flavobacteriia</taxon>
        <taxon>Flavobacteriales</taxon>
        <taxon>Flavobacteriaceae</taxon>
        <taxon>Galbibacter</taxon>
    </lineage>
</organism>
<evidence type="ECO:0000313" key="6">
    <source>
        <dbReference type="EMBL" id="EIJ38184.1"/>
    </source>
</evidence>
<dbReference type="InterPro" id="IPR036514">
    <property type="entry name" value="SGNH_hydro_sf"/>
</dbReference>
<dbReference type="AlphaFoldDB" id="I3C3J1"/>
<dbReference type="GO" id="GO:0016788">
    <property type="term" value="F:hydrolase activity, acting on ester bonds"/>
    <property type="evidence" value="ECO:0007669"/>
    <property type="project" value="UniProtKB-ARBA"/>
</dbReference>
<keyword evidence="2" id="KW-0378">Hydrolase</keyword>
<accession>I3C3J1</accession>
<dbReference type="eggNOG" id="COG0657">
    <property type="taxonomic scope" value="Bacteria"/>
</dbReference>
<dbReference type="STRING" id="926559.JoomaDRAFT_1165"/>
<dbReference type="InterPro" id="IPR029058">
    <property type="entry name" value="AB_hydrolase_fold"/>
</dbReference>
<gene>
    <name evidence="6" type="ORF">JoomaDRAFT_1165</name>
</gene>
<dbReference type="Gene3D" id="3.40.50.1110">
    <property type="entry name" value="SGNH hydrolase"/>
    <property type="match status" value="1"/>
</dbReference>
<dbReference type="HOGENOM" id="CLU_433285_0_0_10"/>
<evidence type="ECO:0000256" key="3">
    <source>
        <dbReference type="SAM" id="SignalP"/>
    </source>
</evidence>
<dbReference type="PANTHER" id="PTHR43695">
    <property type="entry name" value="PUTATIVE (AFU_ORTHOLOGUE AFUA_2G17250)-RELATED"/>
    <property type="match status" value="1"/>
</dbReference>
<evidence type="ECO:0000256" key="1">
    <source>
        <dbReference type="ARBA" id="ARBA00008668"/>
    </source>
</evidence>
<dbReference type="Pfam" id="PF20434">
    <property type="entry name" value="BD-FAE"/>
    <property type="match status" value="1"/>
</dbReference>
<keyword evidence="3" id="KW-0732">Signal</keyword>
<protein>
    <submittedName>
        <fullName evidence="6">Esterase/lipase</fullName>
    </submittedName>
</protein>
<evidence type="ECO:0000256" key="2">
    <source>
        <dbReference type="ARBA" id="ARBA00022801"/>
    </source>
</evidence>
<dbReference type="InterPro" id="IPR037459">
    <property type="entry name" value="RhgT-like"/>
</dbReference>
<dbReference type="OrthoDB" id="9777975at2"/>
<proteinExistence type="inferred from homology"/>
<dbReference type="Pfam" id="PF13472">
    <property type="entry name" value="Lipase_GDSL_2"/>
    <property type="match status" value="1"/>
</dbReference>
<dbReference type="Proteomes" id="UP000004690">
    <property type="component" value="Unassembled WGS sequence"/>
</dbReference>
<dbReference type="EMBL" id="JH651379">
    <property type="protein sequence ID" value="EIJ38184.1"/>
    <property type="molecule type" value="Genomic_DNA"/>
</dbReference>
<feature type="signal peptide" evidence="3">
    <location>
        <begin position="1"/>
        <end position="24"/>
    </location>
</feature>
<feature type="chain" id="PRO_5003668280" evidence="3">
    <location>
        <begin position="25"/>
        <end position="557"/>
    </location>
</feature>
<evidence type="ECO:0000259" key="5">
    <source>
        <dbReference type="Pfam" id="PF20434"/>
    </source>
</evidence>
<dbReference type="InterPro" id="IPR013830">
    <property type="entry name" value="SGNH_hydro"/>
</dbReference>
<comment type="similarity">
    <text evidence="1">Belongs to the 'GDSL' lipolytic enzyme family.</text>
</comment>
<dbReference type="SUPFAM" id="SSF52266">
    <property type="entry name" value="SGNH hydrolase"/>
    <property type="match status" value="1"/>
</dbReference>
<dbReference type="eggNOG" id="COG2755">
    <property type="taxonomic scope" value="Bacteria"/>
</dbReference>
<feature type="domain" description="BD-FAE-like" evidence="5">
    <location>
        <begin position="321"/>
        <end position="499"/>
    </location>
</feature>
<dbReference type="Gene3D" id="3.40.50.1820">
    <property type="entry name" value="alpha/beta hydrolase"/>
    <property type="match status" value="1"/>
</dbReference>
<reference evidence="6 7" key="1">
    <citation type="submission" date="2012-02" db="EMBL/GenBank/DDBJ databases">
        <title>Improved High-Quality Draft genome of Joostella marina DSM 19592.</title>
        <authorList>
            <consortium name="US DOE Joint Genome Institute (JGI-PGF)"/>
            <person name="Lucas S."/>
            <person name="Copeland A."/>
            <person name="Lapidus A."/>
            <person name="Bruce D."/>
            <person name="Goodwin L."/>
            <person name="Pitluck S."/>
            <person name="Peters L."/>
            <person name="Chertkov O."/>
            <person name="Ovchinnikova G."/>
            <person name="Kyrpides N."/>
            <person name="Mavromatis K."/>
            <person name="Detter J.C."/>
            <person name="Han C."/>
            <person name="Land M."/>
            <person name="Hauser L."/>
            <person name="Markowitz V."/>
            <person name="Cheng J.-F."/>
            <person name="Hugenholtz P."/>
            <person name="Woyke T."/>
            <person name="Wu D."/>
            <person name="Tindall B."/>
            <person name="Brambilla E."/>
            <person name="Klenk H.-P."/>
            <person name="Eisen J.A."/>
        </authorList>
    </citation>
    <scope>NUCLEOTIDE SEQUENCE [LARGE SCALE GENOMIC DNA]</scope>
    <source>
        <strain evidence="6 7">DSM 19592</strain>
    </source>
</reference>
<feature type="domain" description="SGNH hydrolase-type esterase" evidence="4">
    <location>
        <begin position="34"/>
        <end position="218"/>
    </location>
</feature>
<name>I3C3J1_9FLAO</name>
<keyword evidence="7" id="KW-1185">Reference proteome</keyword>
<dbReference type="PANTHER" id="PTHR43695:SF1">
    <property type="entry name" value="RHAMNOGALACTURONAN ACETYLESTERASE"/>
    <property type="match status" value="1"/>
</dbReference>
<evidence type="ECO:0000259" key="4">
    <source>
        <dbReference type="Pfam" id="PF13472"/>
    </source>
</evidence>
<dbReference type="RefSeq" id="WP_008611323.1">
    <property type="nucleotide sequence ID" value="NZ_JH651379.1"/>
</dbReference>
<evidence type="ECO:0000313" key="7">
    <source>
        <dbReference type="Proteomes" id="UP000004690"/>
    </source>
</evidence>
<dbReference type="SUPFAM" id="SSF53474">
    <property type="entry name" value="alpha/beta-Hydrolases"/>
    <property type="match status" value="1"/>
</dbReference>